<dbReference type="EMBL" id="AHNR02000033">
    <property type="protein sequence ID" value="EKR55207.1"/>
    <property type="molecule type" value="Genomic_DNA"/>
</dbReference>
<accession>A0A0E2D5C5</accession>
<organism evidence="1 2">
    <name type="scientific">Leptospira interrogans str. UI 12758</name>
    <dbReference type="NCBI Taxonomy" id="1049938"/>
    <lineage>
        <taxon>Bacteria</taxon>
        <taxon>Pseudomonadati</taxon>
        <taxon>Spirochaetota</taxon>
        <taxon>Spirochaetia</taxon>
        <taxon>Leptospirales</taxon>
        <taxon>Leptospiraceae</taxon>
        <taxon>Leptospira</taxon>
    </lineage>
</organism>
<name>A0A0E2D5C5_LEPIR</name>
<dbReference type="Proteomes" id="UP000001340">
    <property type="component" value="Unassembled WGS sequence"/>
</dbReference>
<comment type="caution">
    <text evidence="1">The sequence shown here is derived from an EMBL/GenBank/DDBJ whole genome shotgun (WGS) entry which is preliminary data.</text>
</comment>
<evidence type="ECO:0000313" key="1">
    <source>
        <dbReference type="EMBL" id="EKR55207.1"/>
    </source>
</evidence>
<dbReference type="RefSeq" id="WP_001232097.1">
    <property type="nucleotide sequence ID" value="NZ_AHNR02000033.1"/>
</dbReference>
<evidence type="ECO:0000313" key="2">
    <source>
        <dbReference type="Proteomes" id="UP000001340"/>
    </source>
</evidence>
<protein>
    <submittedName>
        <fullName evidence="1">Uncharacterized protein</fullName>
    </submittedName>
</protein>
<dbReference type="AlphaFoldDB" id="A0A0E2D5C5"/>
<reference evidence="1 2" key="1">
    <citation type="submission" date="2012-10" db="EMBL/GenBank/DDBJ databases">
        <authorList>
            <person name="Harkins D.M."/>
            <person name="Durkin A.S."/>
            <person name="Brinkac L.M."/>
            <person name="Haft D.H."/>
            <person name="Selengut J.D."/>
            <person name="Sanka R."/>
            <person name="DePew J."/>
            <person name="Purushe J."/>
            <person name="Chanthongthip A."/>
            <person name="Lattana O."/>
            <person name="Phetsouvanh R."/>
            <person name="Newton P.N."/>
            <person name="Vinetz J.M."/>
            <person name="Sutton G.G."/>
            <person name="Nierman W.C."/>
            <person name="Fouts D.E."/>
        </authorList>
    </citation>
    <scope>NUCLEOTIDE SEQUENCE [LARGE SCALE GENOMIC DNA]</scope>
    <source>
        <strain evidence="1 2">UI 12758</strain>
    </source>
</reference>
<gene>
    <name evidence="1" type="ORF">LEP1GSC105_0059</name>
</gene>
<sequence length="370" mass="43012">MRKSGKGGNTPFFLTTKPNVLTPLTNEEMIDRRGESCLWYRLTPCPCPTEERLPDCKFCYDGLIRNFQETLEIKEEMAYKVENNRVYTRFSPIHRVHSINLISRESHKPLTIKRIYEEYIEVEEILKYWNAVLLHYEVSMIEEITVEAYGENEYSLYPKIPLGAIVGVVEVFKVNENGETSKQEYSGFTFNSIQFLNRVNGLFRLRLKFIYPVKVGYKTYRSEQDVRKIFGNSQITFNDGEVMAVMGAGYNLGQGDIIILLVSSLIHSEFIPYQFGSYDRVSYSPIKKVEKIFSKEKLSIKVHIKGQDYQVFGDSKIKWITDKPKNGYSIIYEYHPSFRVTGFVESGSGEDRDKPKIFKMKPLSNLNTRE</sequence>
<proteinExistence type="predicted"/>